<protein>
    <recommendedName>
        <fullName evidence="3">DUF1579 domain-containing protein</fullName>
    </recommendedName>
</protein>
<accession>A0ABQ4D373</accession>
<dbReference type="EMBL" id="BONE01000112">
    <property type="protein sequence ID" value="GIF77984.1"/>
    <property type="molecule type" value="Genomic_DNA"/>
</dbReference>
<gene>
    <name evidence="1" type="ORF">Asi02nite_75020</name>
</gene>
<comment type="caution">
    <text evidence="1">The sequence shown here is derived from an EMBL/GenBank/DDBJ whole genome shotgun (WGS) entry which is preliminary data.</text>
</comment>
<proteinExistence type="predicted"/>
<reference evidence="1 2" key="1">
    <citation type="submission" date="2021-01" db="EMBL/GenBank/DDBJ databases">
        <title>Whole genome shotgun sequence of Asanoa siamensis NBRC 107932.</title>
        <authorList>
            <person name="Komaki H."/>
            <person name="Tamura T."/>
        </authorList>
    </citation>
    <scope>NUCLEOTIDE SEQUENCE [LARGE SCALE GENOMIC DNA]</scope>
    <source>
        <strain evidence="1 2">NBRC 107932</strain>
    </source>
</reference>
<organism evidence="1 2">
    <name type="scientific">Asanoa siamensis</name>
    <dbReference type="NCBI Taxonomy" id="926357"/>
    <lineage>
        <taxon>Bacteria</taxon>
        <taxon>Bacillati</taxon>
        <taxon>Actinomycetota</taxon>
        <taxon>Actinomycetes</taxon>
        <taxon>Micromonosporales</taxon>
        <taxon>Micromonosporaceae</taxon>
        <taxon>Asanoa</taxon>
    </lineage>
</organism>
<evidence type="ECO:0000313" key="1">
    <source>
        <dbReference type="EMBL" id="GIF77984.1"/>
    </source>
</evidence>
<evidence type="ECO:0000313" key="2">
    <source>
        <dbReference type="Proteomes" id="UP000604117"/>
    </source>
</evidence>
<keyword evidence="2" id="KW-1185">Reference proteome</keyword>
<dbReference type="RefSeq" id="WP_203718829.1">
    <property type="nucleotide sequence ID" value="NZ_BONE01000112.1"/>
</dbReference>
<name>A0ABQ4D373_9ACTN</name>
<evidence type="ECO:0008006" key="3">
    <source>
        <dbReference type="Google" id="ProtNLM"/>
    </source>
</evidence>
<dbReference type="Proteomes" id="UP000604117">
    <property type="component" value="Unassembled WGS sequence"/>
</dbReference>
<sequence>MKHAALEIFVGEWAVTAELPDDTSAPAVRSVFEWILDGAYLAQRTEVNILGVPDSLAIVAPGPAGYTQHYYNSRGVSRLYTMTFDGRVWTLTRDSADFSPLDFTQRFTGTFTPDHNRIDGAWEKAMPGADWTLDFALTYTRIT</sequence>